<evidence type="ECO:0000256" key="1">
    <source>
        <dbReference type="ARBA" id="ARBA00005466"/>
    </source>
</evidence>
<feature type="signal peptide" evidence="3">
    <location>
        <begin position="1"/>
        <end position="20"/>
    </location>
</feature>
<dbReference type="InterPro" id="IPR036318">
    <property type="entry name" value="FAD-bd_PCMH-like_sf"/>
</dbReference>
<name>A0A0G2FZP0_9PEZI</name>
<accession>A0A0G2FZP0</accession>
<dbReference type="AlphaFoldDB" id="A0A0G2FZP0"/>
<evidence type="ECO:0000259" key="4">
    <source>
        <dbReference type="PROSITE" id="PS51387"/>
    </source>
</evidence>
<reference evidence="5 6" key="2">
    <citation type="submission" date="2015-05" db="EMBL/GenBank/DDBJ databases">
        <authorList>
            <person name="Morales-Cruz A."/>
            <person name="Amrine K.C."/>
            <person name="Cantu D."/>
        </authorList>
    </citation>
    <scope>NUCLEOTIDE SEQUENCE [LARGE SCALE GENOMIC DNA]</scope>
    <source>
        <strain evidence="5">DA912</strain>
    </source>
</reference>
<evidence type="ECO:0000313" key="6">
    <source>
        <dbReference type="Proteomes" id="UP000034680"/>
    </source>
</evidence>
<dbReference type="InterPro" id="IPR016166">
    <property type="entry name" value="FAD-bd_PCMH"/>
</dbReference>
<dbReference type="Proteomes" id="UP000034680">
    <property type="component" value="Unassembled WGS sequence"/>
</dbReference>
<dbReference type="InterPro" id="IPR006094">
    <property type="entry name" value="Oxid_FAD_bind_N"/>
</dbReference>
<proteinExistence type="inferred from homology"/>
<dbReference type="Gene3D" id="3.30.465.10">
    <property type="match status" value="2"/>
</dbReference>
<dbReference type="Pfam" id="PF08031">
    <property type="entry name" value="BBE"/>
    <property type="match status" value="1"/>
</dbReference>
<dbReference type="Pfam" id="PF01565">
    <property type="entry name" value="FAD_binding_4"/>
    <property type="match status" value="1"/>
</dbReference>
<dbReference type="EMBL" id="LCUC01000021">
    <property type="protein sequence ID" value="KKY39314.1"/>
    <property type="molecule type" value="Genomic_DNA"/>
</dbReference>
<keyword evidence="2" id="KW-0560">Oxidoreductase</keyword>
<dbReference type="InterPro" id="IPR012951">
    <property type="entry name" value="BBE"/>
</dbReference>
<dbReference type="GO" id="GO:0071949">
    <property type="term" value="F:FAD binding"/>
    <property type="evidence" value="ECO:0007669"/>
    <property type="project" value="InterPro"/>
</dbReference>
<feature type="chain" id="PRO_5002544477" evidence="3">
    <location>
        <begin position="21"/>
        <end position="625"/>
    </location>
</feature>
<dbReference type="PANTHER" id="PTHR13878">
    <property type="entry name" value="GULONOLACTONE OXIDASE"/>
    <property type="match status" value="1"/>
</dbReference>
<organism evidence="5 6">
    <name type="scientific">Diaporthe ampelina</name>
    <dbReference type="NCBI Taxonomy" id="1214573"/>
    <lineage>
        <taxon>Eukaryota</taxon>
        <taxon>Fungi</taxon>
        <taxon>Dikarya</taxon>
        <taxon>Ascomycota</taxon>
        <taxon>Pezizomycotina</taxon>
        <taxon>Sordariomycetes</taxon>
        <taxon>Sordariomycetidae</taxon>
        <taxon>Diaporthales</taxon>
        <taxon>Diaporthaceae</taxon>
        <taxon>Diaporthe</taxon>
    </lineage>
</organism>
<protein>
    <submittedName>
        <fullName evidence="5">Putative fad binding domain-containing protein</fullName>
    </submittedName>
</protein>
<dbReference type="GO" id="GO:0016491">
    <property type="term" value="F:oxidoreductase activity"/>
    <property type="evidence" value="ECO:0007669"/>
    <property type="project" value="UniProtKB-KW"/>
</dbReference>
<sequence>MEVLRVSIYVGLLLVRCSQAAPELFESEKEQLTAADIEALPSEFSRLFEFGSQSSSQTRNRSCKVYPGDVDWPSDDTWSALNQAVDGNLLKPHPRASVCYNGPYYDAAECSKISANWTNSYIHLEDPIEMFSPVYQGLTCSPPNIYDSKGCTAGGFPMYVVNATTPKHVQAGVNFARNTGVRLVVKNTGHDFSGKSGGGESLSIWTRHFKDIQYIPVYQDEASGYSGAAFKCGTGVQAFEIYKAASEKDKVVVGGEGQTVGVMGGYIQGGGHSPLSSIYGTGADQVLAFEVVTPDGNFVTADFTHNTDLFWALRGGGGSTFGVATSVTVKAFPDVPATASRFSFDTTTVGNETFWAGVRAYFDYFPTNADLGTYAYFLLLPNNPRQGVWTFQMTPFFAPNKTLAETEAILGPWLAQLDTLGIKVDPNITHYDSFYPAWVESFPLEVIQKVNVASGSRLFPRANFVDQGLLNTTFANIRLSSERNRVIVGFNIKATSPDSPDNAVNPAWRENLLFAIQSVRWPVNATAEQIWEARRGFTFGDMQRWRDVSPGAGSYLAESDRLEPEFQQAFYGDKYPQLLETKRRYDPGDVFYAATAVGSEFWHVVTANTLPSENGRLCRVNATST</sequence>
<dbReference type="PANTHER" id="PTHR13878:SF91">
    <property type="entry name" value="FAD BINDING DOMAIN PROTEIN (AFU_ORTHOLOGUE AFUA_6G12070)-RELATED"/>
    <property type="match status" value="1"/>
</dbReference>
<dbReference type="OrthoDB" id="9983560at2759"/>
<feature type="domain" description="FAD-binding PCMH-type" evidence="4">
    <location>
        <begin position="153"/>
        <end position="334"/>
    </location>
</feature>
<evidence type="ECO:0000256" key="3">
    <source>
        <dbReference type="SAM" id="SignalP"/>
    </source>
</evidence>
<dbReference type="SUPFAM" id="SSF56176">
    <property type="entry name" value="FAD-binding/transporter-associated domain-like"/>
    <property type="match status" value="1"/>
</dbReference>
<evidence type="ECO:0000313" key="5">
    <source>
        <dbReference type="EMBL" id="KKY39314.1"/>
    </source>
</evidence>
<comment type="similarity">
    <text evidence="1">Belongs to the oxygen-dependent FAD-linked oxidoreductase family.</text>
</comment>
<dbReference type="InterPro" id="IPR050432">
    <property type="entry name" value="FAD-linked_Oxidoreductases_BP"/>
</dbReference>
<dbReference type="InterPro" id="IPR016169">
    <property type="entry name" value="FAD-bd_PCMH_sub2"/>
</dbReference>
<gene>
    <name evidence="5" type="ORF">UCDDA912_g00667</name>
</gene>
<evidence type="ECO:0000256" key="2">
    <source>
        <dbReference type="ARBA" id="ARBA00023002"/>
    </source>
</evidence>
<dbReference type="STRING" id="1214573.A0A0G2FZP0"/>
<keyword evidence="6" id="KW-1185">Reference proteome</keyword>
<keyword evidence="3" id="KW-0732">Signal</keyword>
<reference evidence="5 6" key="1">
    <citation type="submission" date="2015-05" db="EMBL/GenBank/DDBJ databases">
        <title>Distinctive expansion of gene families associated with plant cell wall degradation and secondary metabolism in the genomes of grapevine trunk pathogens.</title>
        <authorList>
            <person name="Lawrence D.P."/>
            <person name="Travadon R."/>
            <person name="Rolshausen P.E."/>
            <person name="Baumgartner K."/>
        </authorList>
    </citation>
    <scope>NUCLEOTIDE SEQUENCE [LARGE SCALE GENOMIC DNA]</scope>
    <source>
        <strain evidence="5">DA912</strain>
    </source>
</reference>
<comment type="caution">
    <text evidence="5">The sequence shown here is derived from an EMBL/GenBank/DDBJ whole genome shotgun (WGS) entry which is preliminary data.</text>
</comment>
<dbReference type="PROSITE" id="PS51387">
    <property type="entry name" value="FAD_PCMH"/>
    <property type="match status" value="1"/>
</dbReference>